<evidence type="ECO:0000313" key="3">
    <source>
        <dbReference type="Proteomes" id="UP000051330"/>
    </source>
</evidence>
<dbReference type="PATRIC" id="fig|1423792.3.peg.2924"/>
<evidence type="ECO:0000259" key="1">
    <source>
        <dbReference type="Pfam" id="PF04991"/>
    </source>
</evidence>
<dbReference type="InterPro" id="IPR007074">
    <property type="entry name" value="LicD/FKTN/FKRP_NTP_transf"/>
</dbReference>
<dbReference type="STRING" id="1423792.FD09_GL002852"/>
<name>A0A0R1MWM0_9LACO</name>
<accession>A0A0R1MWM0</accession>
<dbReference type="EMBL" id="AZEC01000007">
    <property type="protein sequence ID" value="KRL12534.1"/>
    <property type="molecule type" value="Genomic_DNA"/>
</dbReference>
<keyword evidence="3" id="KW-1185">Reference proteome</keyword>
<evidence type="ECO:0000313" key="2">
    <source>
        <dbReference type="EMBL" id="KRL12534.1"/>
    </source>
</evidence>
<dbReference type="RefSeq" id="WP_057820547.1">
    <property type="nucleotide sequence ID" value="NZ_AZEC01000007.1"/>
</dbReference>
<sequence>MASETQKKLIIMLHELRGVLLSAKVPFFLIGGSAIGAVREHDIIPWDDDVDVGIKRDHIPQFLTAVQHSDLMKRYKLIIPGQTPNYYFPTYKLLWDLSGTDAPKDAGTGFQGVFIDVFALDKTYTSKPRRRLHQLQIRLDQIRLDIAMGHPESGTKLGPLHKILVRQAAKHSKSQLLTHYLRDIQKHQGLTKGYMYYNFGSPYAWDRETYHVDEVASAVMRSFAGEQYPIAVGYDTILTRMYGDYMQPPAQSKRQPKHLS</sequence>
<feature type="domain" description="LicD/FKTN/FKRP nucleotidyltransferase" evidence="1">
    <location>
        <begin position="24"/>
        <end position="243"/>
    </location>
</feature>
<dbReference type="InterPro" id="IPR052942">
    <property type="entry name" value="LPS_cholinephosphotransferase"/>
</dbReference>
<dbReference type="GO" id="GO:0009100">
    <property type="term" value="P:glycoprotein metabolic process"/>
    <property type="evidence" value="ECO:0007669"/>
    <property type="project" value="UniProtKB-ARBA"/>
</dbReference>
<dbReference type="PANTHER" id="PTHR43404:SF2">
    <property type="entry name" value="LIPOPOLYSACCHARIDE CHOLINEPHOSPHOTRANSFERASE LICD"/>
    <property type="match status" value="1"/>
</dbReference>
<protein>
    <recommendedName>
        <fullName evidence="1">LicD/FKTN/FKRP nucleotidyltransferase domain-containing protein</fullName>
    </recommendedName>
</protein>
<dbReference type="OrthoDB" id="9786100at2"/>
<dbReference type="PANTHER" id="PTHR43404">
    <property type="entry name" value="LIPOPOLYSACCHARIDE CHOLINEPHOSPHOTRANSFERASE LICD"/>
    <property type="match status" value="1"/>
</dbReference>
<dbReference type="Pfam" id="PF04991">
    <property type="entry name" value="LicD"/>
    <property type="match status" value="1"/>
</dbReference>
<comment type="caution">
    <text evidence="2">The sequence shown here is derived from an EMBL/GenBank/DDBJ whole genome shotgun (WGS) entry which is preliminary data.</text>
</comment>
<proteinExistence type="predicted"/>
<organism evidence="2 3">
    <name type="scientific">Schleiferilactobacillus perolens DSM 12744</name>
    <dbReference type="NCBI Taxonomy" id="1423792"/>
    <lineage>
        <taxon>Bacteria</taxon>
        <taxon>Bacillati</taxon>
        <taxon>Bacillota</taxon>
        <taxon>Bacilli</taxon>
        <taxon>Lactobacillales</taxon>
        <taxon>Lactobacillaceae</taxon>
        <taxon>Schleiferilactobacillus</taxon>
    </lineage>
</organism>
<reference evidence="2 3" key="1">
    <citation type="journal article" date="2015" name="Genome Announc.">
        <title>Expanding the biotechnology potential of lactobacilli through comparative genomics of 213 strains and associated genera.</title>
        <authorList>
            <person name="Sun Z."/>
            <person name="Harris H.M."/>
            <person name="McCann A."/>
            <person name="Guo C."/>
            <person name="Argimon S."/>
            <person name="Zhang W."/>
            <person name="Yang X."/>
            <person name="Jeffery I.B."/>
            <person name="Cooney J.C."/>
            <person name="Kagawa T.F."/>
            <person name="Liu W."/>
            <person name="Song Y."/>
            <person name="Salvetti E."/>
            <person name="Wrobel A."/>
            <person name="Rasinkangas P."/>
            <person name="Parkhill J."/>
            <person name="Rea M.C."/>
            <person name="O'Sullivan O."/>
            <person name="Ritari J."/>
            <person name="Douillard F.P."/>
            <person name="Paul Ross R."/>
            <person name="Yang R."/>
            <person name="Briner A.E."/>
            <person name="Felis G.E."/>
            <person name="de Vos W.M."/>
            <person name="Barrangou R."/>
            <person name="Klaenhammer T.R."/>
            <person name="Caufield P.W."/>
            <person name="Cui Y."/>
            <person name="Zhang H."/>
            <person name="O'Toole P.W."/>
        </authorList>
    </citation>
    <scope>NUCLEOTIDE SEQUENCE [LARGE SCALE GENOMIC DNA]</scope>
    <source>
        <strain evidence="2 3">DSM 12744</strain>
    </source>
</reference>
<dbReference type="AlphaFoldDB" id="A0A0R1MWM0"/>
<gene>
    <name evidence="2" type="ORF">FD09_GL002852</name>
</gene>
<dbReference type="Proteomes" id="UP000051330">
    <property type="component" value="Unassembled WGS sequence"/>
</dbReference>